<sequence>MTIDKSSTYAKEIKNCLLLFVIPYCSSTSLPGKIILCLICGKKDRQARCKYTQICTIEREEKVRKAYQTRYNKELSGTLLNQLVHAICYKSLVVGIEPVSVANKIGRPKRKKKYSCLDSNPARILMDITNHPTTITTKSNFFSTEDRNKSFYVGENNEKYTSEFTVECSSNAAPTLSSLIGIHDQISSSSISFVQSEQDIISRNSTEASLITSGITEATSTYEVFEPIINNCNDVFADRQEEDITTSTDIESIEKYTIDSTQTALTYEVFEPIVNNWNNVFADRQEEEDITTSTDVEAIDKYTIDSTQTALTNETIFQDDTRAASPDDDDLSFEMVINGQCTNEVVIRNESIKRKRDKLKRTRKRIFTHSFKHRRRSIITQKPLPLYPDQDTPNDFYSNSFEELWWLCHQDLCCNRTYNSSIQQVKIKSNKFGLTPSSIQNNSFHVTSIQSQSIYESSEDERVFQSPYACSTPKLNGMKNNLTSLNFKTPSLTVSLTPRRTPHFRKYFRTTKTASQPDLN</sequence>
<dbReference type="Proteomes" id="UP000663854">
    <property type="component" value="Unassembled WGS sequence"/>
</dbReference>
<name>A0A815A7G2_9BILA</name>
<evidence type="ECO:0000313" key="2">
    <source>
        <dbReference type="EMBL" id="CAF1532239.1"/>
    </source>
</evidence>
<gene>
    <name evidence="2" type="ORF">JXQ802_LOCUS42325</name>
    <name evidence="1" type="ORF">PYM288_LOCUS27380</name>
</gene>
<dbReference type="EMBL" id="CAJNOL010002838">
    <property type="protein sequence ID" value="CAF1532239.1"/>
    <property type="molecule type" value="Genomic_DNA"/>
</dbReference>
<comment type="caution">
    <text evidence="1">The sequence shown here is derived from an EMBL/GenBank/DDBJ whole genome shotgun (WGS) entry which is preliminary data.</text>
</comment>
<accession>A0A815A7G2</accession>
<dbReference type="Proteomes" id="UP000663870">
    <property type="component" value="Unassembled WGS sequence"/>
</dbReference>
<dbReference type="EMBL" id="CAJNOH010001795">
    <property type="protein sequence ID" value="CAF1250997.1"/>
    <property type="molecule type" value="Genomic_DNA"/>
</dbReference>
<organism evidence="1 3">
    <name type="scientific">Rotaria sordida</name>
    <dbReference type="NCBI Taxonomy" id="392033"/>
    <lineage>
        <taxon>Eukaryota</taxon>
        <taxon>Metazoa</taxon>
        <taxon>Spiralia</taxon>
        <taxon>Gnathifera</taxon>
        <taxon>Rotifera</taxon>
        <taxon>Eurotatoria</taxon>
        <taxon>Bdelloidea</taxon>
        <taxon>Philodinida</taxon>
        <taxon>Philodinidae</taxon>
        <taxon>Rotaria</taxon>
    </lineage>
</organism>
<reference evidence="1" key="1">
    <citation type="submission" date="2021-02" db="EMBL/GenBank/DDBJ databases">
        <authorList>
            <person name="Nowell W R."/>
        </authorList>
    </citation>
    <scope>NUCLEOTIDE SEQUENCE</scope>
</reference>
<evidence type="ECO:0000313" key="4">
    <source>
        <dbReference type="Proteomes" id="UP000663870"/>
    </source>
</evidence>
<dbReference type="AlphaFoldDB" id="A0A815A7G2"/>
<evidence type="ECO:0000313" key="3">
    <source>
        <dbReference type="Proteomes" id="UP000663854"/>
    </source>
</evidence>
<protein>
    <submittedName>
        <fullName evidence="1">Uncharacterized protein</fullName>
    </submittedName>
</protein>
<keyword evidence="4" id="KW-1185">Reference proteome</keyword>
<evidence type="ECO:0000313" key="1">
    <source>
        <dbReference type="EMBL" id="CAF1250997.1"/>
    </source>
</evidence>
<proteinExistence type="predicted"/>